<feature type="compositionally biased region" description="Basic and acidic residues" evidence="4">
    <location>
        <begin position="407"/>
        <end position="425"/>
    </location>
</feature>
<dbReference type="Pfam" id="PF09331">
    <property type="entry name" value="DUF1985"/>
    <property type="match status" value="1"/>
</dbReference>
<keyword evidence="3" id="KW-0378">Hydrolase</keyword>
<keyword evidence="2" id="KW-0645">Protease</keyword>
<dbReference type="GO" id="GO:0008234">
    <property type="term" value="F:cysteine-type peptidase activity"/>
    <property type="evidence" value="ECO:0007669"/>
    <property type="project" value="InterPro"/>
</dbReference>
<keyword evidence="6" id="KW-1185">Reference proteome</keyword>
<dbReference type="GeneID" id="108858560"/>
<dbReference type="OrthoDB" id="1058536at2759"/>
<name>A0A6J0NU52_RAPSA</name>
<evidence type="ECO:0000256" key="3">
    <source>
        <dbReference type="ARBA" id="ARBA00022801"/>
    </source>
</evidence>
<sequence>MGGAQELHSRRFLKFHELDFGWASRLVHYILSYQLDCKKKYELWSLVGVRPARFSLHEFEEITGLNCKYVKNLENPLVEVTDEMRAFWGKMGVHFDRGPSIEELTTACQMCETWSRNDRLRLGYLAIYAGFIQAPRSSSPTCASLARLVMDQEAFKAYPWGKVAFKFLMDSVKGLDLAKPSYAMEGFVQVLQVWIYWCLPEFAAGFGDPIEGTPTPPLLAYSGNRGKRYLKENIVKQTRVNNFALKELSEMFLLWDGDREDQKADNIVKAMFNRHWVWEESHWPLIGTKLWTNVKEEIHPMKTDAGQMEQSKVALSPSPTESEGVSSKKARQSHGLDVETMKAEIAQWPTGLTSTMVEELSTMKNTLKTQSDRLEGLTAKMGHLEKIVQEGWKEDYRKAGSSADVFNGDKDKEDIGEESRAEEAPPKPARMTTRAKAKDTVLKKVRDACIVARARSDRQRRLAATQKSPFAGNSTAKVIIPNQPYRGLGYNPFAGVDKPKLSQMTTEVKGYSEFLASPEESGKLLPSGALNYYTGKEPAYCRSDKTWVQEIDDIYAPLFVKGNHWVACWISIPRRHIVIWDSDVCYAKDEEIVEHVKPFAHMVPYMLHMMSCGEERELYTDYFTHERVSASEVPQNYQNGDCGVYCLKYIECHALGVAFSPHDLCDKKIKTIRSQLASEIFDETSINGTEKRVFNHLGVYD</sequence>
<accession>A0A6J0NU52</accession>
<reference evidence="6" key="1">
    <citation type="journal article" date="2019" name="Database">
        <title>The radish genome database (RadishGD): an integrated information resource for radish genomics.</title>
        <authorList>
            <person name="Yu H.J."/>
            <person name="Baek S."/>
            <person name="Lee Y.J."/>
            <person name="Cho A."/>
            <person name="Mun J.H."/>
        </authorList>
    </citation>
    <scope>NUCLEOTIDE SEQUENCE [LARGE SCALE GENOMIC DNA]</scope>
    <source>
        <strain evidence="6">cv. WK10039</strain>
    </source>
</reference>
<reference evidence="7" key="2">
    <citation type="submission" date="2025-08" db="UniProtKB">
        <authorList>
            <consortium name="RefSeq"/>
        </authorList>
    </citation>
    <scope>IDENTIFICATION</scope>
    <source>
        <tissue evidence="7">Leaf</tissue>
    </source>
</reference>
<dbReference type="Proteomes" id="UP000504610">
    <property type="component" value="Chromosome 5"/>
</dbReference>
<evidence type="ECO:0000313" key="7">
    <source>
        <dbReference type="RefSeq" id="XP_018487975.1"/>
    </source>
</evidence>
<dbReference type="InterPro" id="IPR015410">
    <property type="entry name" value="DUF1985"/>
</dbReference>
<dbReference type="SUPFAM" id="SSF54001">
    <property type="entry name" value="Cysteine proteinases"/>
    <property type="match status" value="1"/>
</dbReference>
<dbReference type="Gene3D" id="3.40.395.10">
    <property type="entry name" value="Adenoviral Proteinase, Chain A"/>
    <property type="match status" value="1"/>
</dbReference>
<organism evidence="6 7">
    <name type="scientific">Raphanus sativus</name>
    <name type="common">Radish</name>
    <name type="synonym">Raphanus raphanistrum var. sativus</name>
    <dbReference type="NCBI Taxonomy" id="3726"/>
    <lineage>
        <taxon>Eukaryota</taxon>
        <taxon>Viridiplantae</taxon>
        <taxon>Streptophyta</taxon>
        <taxon>Embryophyta</taxon>
        <taxon>Tracheophyta</taxon>
        <taxon>Spermatophyta</taxon>
        <taxon>Magnoliopsida</taxon>
        <taxon>eudicotyledons</taxon>
        <taxon>Gunneridae</taxon>
        <taxon>Pentapetalae</taxon>
        <taxon>rosids</taxon>
        <taxon>malvids</taxon>
        <taxon>Brassicales</taxon>
        <taxon>Brassicaceae</taxon>
        <taxon>Brassiceae</taxon>
        <taxon>Raphanus</taxon>
    </lineage>
</organism>
<evidence type="ECO:0000259" key="5">
    <source>
        <dbReference type="PROSITE" id="PS50600"/>
    </source>
</evidence>
<dbReference type="Pfam" id="PF02902">
    <property type="entry name" value="Peptidase_C48"/>
    <property type="match status" value="1"/>
</dbReference>
<comment type="similarity">
    <text evidence="1">Belongs to the peptidase C48 family.</text>
</comment>
<protein>
    <submittedName>
        <fullName evidence="7">Uncharacterized protein LOC108858560</fullName>
    </submittedName>
</protein>
<dbReference type="InterPro" id="IPR003653">
    <property type="entry name" value="Peptidase_C48_C"/>
</dbReference>
<dbReference type="AlphaFoldDB" id="A0A6J0NU52"/>
<proteinExistence type="inferred from homology"/>
<evidence type="ECO:0000256" key="1">
    <source>
        <dbReference type="ARBA" id="ARBA00005234"/>
    </source>
</evidence>
<gene>
    <name evidence="7" type="primary">LOC108858560</name>
</gene>
<evidence type="ECO:0000256" key="4">
    <source>
        <dbReference type="SAM" id="MobiDB-lite"/>
    </source>
</evidence>
<evidence type="ECO:0000256" key="2">
    <source>
        <dbReference type="ARBA" id="ARBA00022670"/>
    </source>
</evidence>
<dbReference type="PANTHER" id="PTHR48449:SF1">
    <property type="entry name" value="DUF1985 DOMAIN-CONTAINING PROTEIN"/>
    <property type="match status" value="1"/>
</dbReference>
<evidence type="ECO:0000313" key="6">
    <source>
        <dbReference type="Proteomes" id="UP000504610"/>
    </source>
</evidence>
<feature type="region of interest" description="Disordered" evidence="4">
    <location>
        <begin position="307"/>
        <end position="335"/>
    </location>
</feature>
<dbReference type="PROSITE" id="PS50600">
    <property type="entry name" value="ULP_PROTEASE"/>
    <property type="match status" value="1"/>
</dbReference>
<dbReference type="RefSeq" id="XP_018487975.1">
    <property type="nucleotide sequence ID" value="XM_018632473.1"/>
</dbReference>
<dbReference type="GO" id="GO:0006508">
    <property type="term" value="P:proteolysis"/>
    <property type="evidence" value="ECO:0007669"/>
    <property type="project" value="UniProtKB-KW"/>
</dbReference>
<feature type="region of interest" description="Disordered" evidence="4">
    <location>
        <begin position="402"/>
        <end position="437"/>
    </location>
</feature>
<feature type="domain" description="Ubiquitin-like protease family profile" evidence="5">
    <location>
        <begin position="478"/>
        <end position="653"/>
    </location>
</feature>
<dbReference type="KEGG" id="rsz:108858560"/>
<dbReference type="PANTHER" id="PTHR48449">
    <property type="entry name" value="DUF1985 DOMAIN-CONTAINING PROTEIN"/>
    <property type="match status" value="1"/>
</dbReference>
<dbReference type="InterPro" id="IPR038765">
    <property type="entry name" value="Papain-like_cys_pep_sf"/>
</dbReference>